<dbReference type="PANTHER" id="PTHR35340:SF5">
    <property type="entry name" value="ASST-DOMAIN-CONTAINING PROTEIN"/>
    <property type="match status" value="1"/>
</dbReference>
<dbReference type="KEGG" id="halx:M0R89_09485"/>
<feature type="region of interest" description="Disordered" evidence="1">
    <location>
        <begin position="371"/>
        <end position="391"/>
    </location>
</feature>
<evidence type="ECO:0000313" key="3">
    <source>
        <dbReference type="Proteomes" id="UP000830729"/>
    </source>
</evidence>
<organism evidence="2 3">
    <name type="scientific">Halorussus limi</name>
    <dbReference type="NCBI Taxonomy" id="2938695"/>
    <lineage>
        <taxon>Archaea</taxon>
        <taxon>Methanobacteriati</taxon>
        <taxon>Methanobacteriota</taxon>
        <taxon>Stenosarchaea group</taxon>
        <taxon>Halobacteria</taxon>
        <taxon>Halobacteriales</taxon>
        <taxon>Haladaptataceae</taxon>
        <taxon>Halorussus</taxon>
    </lineage>
</organism>
<sequence>MTRLPDWLGTGCERRAKLFACLAVLSLAVATVGVLAAPDQPRVTVAEESPENNTLVALQGYKHEGKAVELDPEGEVVWEYAAPDDVFDVEALGPDRVQVSSADEIPDSKCPDRYRNDGFKDCVRNALRIVEQSSNEVVWEYAWYDAELHEHELHDADHYTVRANGSGADGRADRWVMVDMGNDRVFAVNRQQEVVWQWNATDTYDRPDRMGPESDWTHMNDVDRLRPGVFQVSLRNFDTVVELRVENGTGPGERNVSVSPVVGPNQFAGKGGVLYEQHNPDRLADDHLLVADSEHDRVVELNRSGEIVWSFGGSATLDWPRDADRQPNGHTLVADSYNDRVVEVSEDGEIVWAVETGALPYEADRLPAEWSDGARAEGSSDRPTAPEANLADGGRESMVERYLGYVVAISKYVLPTWVGRQVLWLVVAAVSLAGATIEGVRWRGIRG</sequence>
<accession>A0A8U0HPJ3</accession>
<dbReference type="SUPFAM" id="SSF63829">
    <property type="entry name" value="Calcium-dependent phosphotriesterase"/>
    <property type="match status" value="1"/>
</dbReference>
<proteinExistence type="predicted"/>
<protein>
    <recommendedName>
        <fullName evidence="4">Arylsulfotransferase ASST</fullName>
    </recommendedName>
</protein>
<dbReference type="RefSeq" id="WP_248648840.1">
    <property type="nucleotide sequence ID" value="NZ_CP096659.1"/>
</dbReference>
<dbReference type="Proteomes" id="UP000830729">
    <property type="component" value="Chromosome"/>
</dbReference>
<reference evidence="2 3" key="1">
    <citation type="submission" date="2022-04" db="EMBL/GenBank/DDBJ databases">
        <title>Diverse halophilic archaea isolated from saline environments.</title>
        <authorList>
            <person name="Cui H.-L."/>
        </authorList>
    </citation>
    <scope>NUCLEOTIDE SEQUENCE [LARGE SCALE GENOMIC DNA]</scope>
    <source>
        <strain evidence="2 3">XZYJT49</strain>
    </source>
</reference>
<evidence type="ECO:0000256" key="1">
    <source>
        <dbReference type="SAM" id="MobiDB-lite"/>
    </source>
</evidence>
<evidence type="ECO:0008006" key="4">
    <source>
        <dbReference type="Google" id="ProtNLM"/>
    </source>
</evidence>
<feature type="compositionally biased region" description="Basic and acidic residues" evidence="1">
    <location>
        <begin position="371"/>
        <end position="380"/>
    </location>
</feature>
<dbReference type="InterPro" id="IPR053143">
    <property type="entry name" value="Arylsulfate_ST"/>
</dbReference>
<gene>
    <name evidence="2" type="ORF">M0R89_09485</name>
</gene>
<evidence type="ECO:0000313" key="2">
    <source>
        <dbReference type="EMBL" id="UPV72781.1"/>
    </source>
</evidence>
<dbReference type="PANTHER" id="PTHR35340">
    <property type="entry name" value="PQQ ENZYME REPEAT PROTEIN-RELATED"/>
    <property type="match status" value="1"/>
</dbReference>
<dbReference type="AlphaFoldDB" id="A0A8U0HPJ3"/>
<dbReference type="GeneID" id="72185430"/>
<name>A0A8U0HPJ3_9EURY</name>
<keyword evidence="3" id="KW-1185">Reference proteome</keyword>
<dbReference type="EMBL" id="CP096659">
    <property type="protein sequence ID" value="UPV72781.1"/>
    <property type="molecule type" value="Genomic_DNA"/>
</dbReference>
<dbReference type="InterPro" id="IPR011042">
    <property type="entry name" value="6-blade_b-propeller_TolB-like"/>
</dbReference>
<dbReference type="Gene3D" id="2.120.10.30">
    <property type="entry name" value="TolB, C-terminal domain"/>
    <property type="match status" value="1"/>
</dbReference>